<reference evidence="1" key="1">
    <citation type="submission" date="2014-11" db="EMBL/GenBank/DDBJ databases">
        <authorList>
            <person name="Amaro Gonzalez C."/>
        </authorList>
    </citation>
    <scope>NUCLEOTIDE SEQUENCE</scope>
</reference>
<accession>A0A0E9VUX1</accession>
<name>A0A0E9VUX1_ANGAN</name>
<sequence length="40" mass="4000">MPVLPLKTGHFLSLGTKTSLSATGTLEVGGAVGGTEEVKD</sequence>
<protein>
    <submittedName>
        <fullName evidence="1">Uncharacterized protein</fullName>
    </submittedName>
</protein>
<dbReference type="AlphaFoldDB" id="A0A0E9VUX1"/>
<organism evidence="1">
    <name type="scientific">Anguilla anguilla</name>
    <name type="common">European freshwater eel</name>
    <name type="synonym">Muraena anguilla</name>
    <dbReference type="NCBI Taxonomy" id="7936"/>
    <lineage>
        <taxon>Eukaryota</taxon>
        <taxon>Metazoa</taxon>
        <taxon>Chordata</taxon>
        <taxon>Craniata</taxon>
        <taxon>Vertebrata</taxon>
        <taxon>Euteleostomi</taxon>
        <taxon>Actinopterygii</taxon>
        <taxon>Neopterygii</taxon>
        <taxon>Teleostei</taxon>
        <taxon>Anguilliformes</taxon>
        <taxon>Anguillidae</taxon>
        <taxon>Anguilla</taxon>
    </lineage>
</organism>
<dbReference type="EMBL" id="GBXM01027432">
    <property type="protein sequence ID" value="JAH81145.1"/>
    <property type="molecule type" value="Transcribed_RNA"/>
</dbReference>
<evidence type="ECO:0000313" key="1">
    <source>
        <dbReference type="EMBL" id="JAH81145.1"/>
    </source>
</evidence>
<reference evidence="1" key="2">
    <citation type="journal article" date="2015" name="Fish Shellfish Immunol.">
        <title>Early steps in the European eel (Anguilla anguilla)-Vibrio vulnificus interaction in the gills: Role of the RtxA13 toxin.</title>
        <authorList>
            <person name="Callol A."/>
            <person name="Pajuelo D."/>
            <person name="Ebbesson L."/>
            <person name="Teles M."/>
            <person name="MacKenzie S."/>
            <person name="Amaro C."/>
        </authorList>
    </citation>
    <scope>NUCLEOTIDE SEQUENCE</scope>
</reference>
<proteinExistence type="predicted"/>